<feature type="domain" description="TNase-like" evidence="3">
    <location>
        <begin position="437"/>
        <end position="577"/>
    </location>
</feature>
<dbReference type="HOGENOM" id="CLU_270706_0_0_9"/>
<dbReference type="Gene3D" id="2.40.50.90">
    <property type="match status" value="1"/>
</dbReference>
<keyword evidence="2" id="KW-0472">Membrane</keyword>
<evidence type="ECO:0000313" key="5">
    <source>
        <dbReference type="Proteomes" id="UP000001401"/>
    </source>
</evidence>
<dbReference type="eggNOG" id="COG1404">
    <property type="taxonomic scope" value="Bacteria"/>
</dbReference>
<dbReference type="SMART" id="SM00318">
    <property type="entry name" value="SNc"/>
    <property type="match status" value="1"/>
</dbReference>
<dbReference type="eggNOG" id="COG1525">
    <property type="taxonomic scope" value="Bacteria"/>
</dbReference>
<proteinExistence type="predicted"/>
<keyword evidence="2" id="KW-0812">Transmembrane</keyword>
<dbReference type="RefSeq" id="WP_013490390.1">
    <property type="nucleotide sequence ID" value="NC_014829.1"/>
</dbReference>
<dbReference type="InterPro" id="IPR046780">
    <property type="entry name" value="aBig_2"/>
</dbReference>
<dbReference type="STRING" id="649639.Bcell_3820"/>
<sequence>MINRTTSRMNILPLFLALVLVFSQILSAFVPVSAQADIQADTVTLVEWDFNQDTPLATGGIEGNLNEEFSIAGASPTGYVLGSQSGSRALNSNGWNSAEESYWFVQFTTEGYEDIRFSSKHRGSNTGPKDFTVEYSLDGETWTSVPGADFEVGNDWTTGILNQISVPTEVNDQETVFLRWLNTSDVSINGGTVGGAGTNRVDDVIIEAAPLDEAGAPGETPDPEVPGDEDCPTYTSISDARAMSGEEVTVIGVANIDQGLLHRNNFSLYIQDEAAGIQLFSFDANDFPSVKEGDLVKATGTVGEFNQVTQLAVTDVEVLERNQEVSAKNIDLSTYMDASLAESYEGQLVQFEGYIRNINDYFNGGVTISIINDDFDAVDIRIWESTGFDLSELEEHTWYEVTAISSQFNTTYQVLPRSNADFVKLAEQRDEPTTLNREYEAVVANVTDGDTIRLATPILGATNVRFLNMDTPETYHAVHNELDENQMRHGDNATAHMQTMLSVGDTVTIRLGEEPLDSFGRLLAEVITLDGVNTNLEMVRAGYASTYFIYPFEDDTVEEYAEAAKYARENQLGIYNPEDPLLEEPFVFRARERGDTGLSRYVGNFKTKEYVAPDHYAIIEPEYRVFFTRAQAEHLGYTPLEMTDQEVIDMDKNALGIGFQGSDSAANVTQDVMLETTGSYGSVITWESSNEEVISPTGEVTNPLYEGVSVTLTATLQKGELVETKEFVLTVNPEIVELVSWHFDGESEVATGGIEANTGVTIETVGSDITGYVAGHGSNSRAVNANGWTEGSYWVVDISTLGYKNITLSSRQFGSNTGPRDFEVQYSLDGENWSVVPGGEVVVANNWNSGVIDQLALPAEVENNESVLIRWLNTSDVAINGNTVGTFGTNRIDNIVFTGNEGLFIEEPEVDPIVEEINAGGTVTVPVVDGTATQSFTADQLVNVTELPLETAGVKLTIPVSTLDSSKDVTVSWTENNDALPHADQALSNIFTFNVWQDGEKITSFTEPISIAFKLNADVDTSKDIKIFYFNGTEWVSEDAHGHEYGGTLSDDGQFIVGSTTHFSTFALFAVASLEDEGGTEEDGPEQEDPSQENGDNDVPDTGNGESPEQDGDQAPGQEGEDAPEQGDTTEGGQQDPEQGTTPNNDEETAGTDVTVEEQSTEETDETLPATATNMYNMILIGLLLMTIGYTTITIRKKQLS</sequence>
<dbReference type="eggNOG" id="COG1387">
    <property type="taxonomic scope" value="Bacteria"/>
</dbReference>
<evidence type="ECO:0000256" key="1">
    <source>
        <dbReference type="SAM" id="MobiDB-lite"/>
    </source>
</evidence>
<gene>
    <name evidence="4" type="ordered locus">Bcell_3820</name>
</gene>
<dbReference type="Pfam" id="PF20578">
    <property type="entry name" value="aBig_2"/>
    <property type="match status" value="1"/>
</dbReference>
<evidence type="ECO:0000256" key="2">
    <source>
        <dbReference type="SAM" id="Phobius"/>
    </source>
</evidence>
<evidence type="ECO:0000313" key="4">
    <source>
        <dbReference type="EMBL" id="ADU32059.1"/>
    </source>
</evidence>
<keyword evidence="5" id="KW-1185">Reference proteome</keyword>
<dbReference type="SUPFAM" id="SSF50199">
    <property type="entry name" value="Staphylococcal nuclease"/>
    <property type="match status" value="1"/>
</dbReference>
<dbReference type="InterPro" id="IPR035437">
    <property type="entry name" value="SNase_OB-fold_sf"/>
</dbReference>
<accession>E6TUQ7</accession>
<name>E6TUQ7_EVAC2</name>
<organism evidence="4 5">
    <name type="scientific">Evansella cellulosilytica (strain ATCC 21833 / DSM 2522 / FERM P-1141 / JCM 9156 / N-4)</name>
    <name type="common">Bacillus cellulosilyticus</name>
    <dbReference type="NCBI Taxonomy" id="649639"/>
    <lineage>
        <taxon>Bacteria</taxon>
        <taxon>Bacillati</taxon>
        <taxon>Bacillota</taxon>
        <taxon>Bacilli</taxon>
        <taxon>Bacillales</taxon>
        <taxon>Bacillaceae</taxon>
        <taxon>Evansella</taxon>
    </lineage>
</organism>
<evidence type="ECO:0000259" key="3">
    <source>
        <dbReference type="PROSITE" id="PS50830"/>
    </source>
</evidence>
<dbReference type="eggNOG" id="COG2247">
    <property type="taxonomic scope" value="Bacteria"/>
</dbReference>
<dbReference type="eggNOG" id="COG4085">
    <property type="taxonomic scope" value="Bacteria"/>
</dbReference>
<dbReference type="Proteomes" id="UP000001401">
    <property type="component" value="Chromosome"/>
</dbReference>
<feature type="region of interest" description="Disordered" evidence="1">
    <location>
        <begin position="1076"/>
        <end position="1167"/>
    </location>
</feature>
<reference evidence="4 5" key="1">
    <citation type="submission" date="2010-12" db="EMBL/GenBank/DDBJ databases">
        <title>Complete sequence of Bacillus cellulosilyticus DSM 2522.</title>
        <authorList>
            <consortium name="US DOE Joint Genome Institute"/>
            <person name="Lucas S."/>
            <person name="Copeland A."/>
            <person name="Lapidus A."/>
            <person name="Cheng J.-F."/>
            <person name="Bruce D."/>
            <person name="Goodwin L."/>
            <person name="Pitluck S."/>
            <person name="Chertkov O."/>
            <person name="Detter J.C."/>
            <person name="Han C."/>
            <person name="Tapia R."/>
            <person name="Land M."/>
            <person name="Hauser L."/>
            <person name="Jeffries C."/>
            <person name="Kyrpides N."/>
            <person name="Ivanova N."/>
            <person name="Mikhailova N."/>
            <person name="Brumm P."/>
            <person name="Mead D."/>
            <person name="Woyke T."/>
        </authorList>
    </citation>
    <scope>NUCLEOTIDE SEQUENCE [LARGE SCALE GENOMIC DNA]</scope>
    <source>
        <strain evidence="5">ATCC 21833 / DSM 2522 / FERM P-1141 / JCM 9156 / N-4</strain>
    </source>
</reference>
<feature type="compositionally biased region" description="Acidic residues" evidence="1">
    <location>
        <begin position="1076"/>
        <end position="1099"/>
    </location>
</feature>
<feature type="compositionally biased region" description="Polar residues" evidence="1">
    <location>
        <begin position="1127"/>
        <end position="1144"/>
    </location>
</feature>
<feature type="compositionally biased region" description="Acidic residues" evidence="1">
    <location>
        <begin position="1145"/>
        <end position="1166"/>
    </location>
</feature>
<dbReference type="EMBL" id="CP002394">
    <property type="protein sequence ID" value="ADU32059.1"/>
    <property type="molecule type" value="Genomic_DNA"/>
</dbReference>
<protein>
    <submittedName>
        <fullName evidence="4">LPXTG-motif cell wall anchor domain protein</fullName>
    </submittedName>
</protein>
<dbReference type="KEGG" id="bco:Bcell_3820"/>
<dbReference type="InterPro" id="IPR016071">
    <property type="entry name" value="Staphylococal_nuclease_OB-fold"/>
</dbReference>
<feature type="transmembrane region" description="Helical" evidence="2">
    <location>
        <begin position="1175"/>
        <end position="1195"/>
    </location>
</feature>
<dbReference type="AlphaFoldDB" id="E6TUQ7"/>
<dbReference type="Pfam" id="PF00565">
    <property type="entry name" value="SNase"/>
    <property type="match status" value="1"/>
</dbReference>
<dbReference type="PROSITE" id="PS50830">
    <property type="entry name" value="TNASE_3"/>
    <property type="match status" value="1"/>
</dbReference>
<dbReference type="OrthoDB" id="9775118at2"/>
<keyword evidence="2" id="KW-1133">Transmembrane helix</keyword>